<dbReference type="InterPro" id="IPR009100">
    <property type="entry name" value="AcylCoA_DH/oxidase_NM_dom_sf"/>
</dbReference>
<evidence type="ECO:0000313" key="3">
    <source>
        <dbReference type="Proteomes" id="UP000436911"/>
    </source>
</evidence>
<dbReference type="InterPro" id="IPR037069">
    <property type="entry name" value="AcylCoA_DH/ox_N_sf"/>
</dbReference>
<dbReference type="Pfam" id="PF02771">
    <property type="entry name" value="Acyl-CoA_dh_N"/>
    <property type="match status" value="1"/>
</dbReference>
<dbReference type="GO" id="GO:0016627">
    <property type="term" value="F:oxidoreductase activity, acting on the CH-CH group of donors"/>
    <property type="evidence" value="ECO:0007669"/>
    <property type="project" value="InterPro"/>
</dbReference>
<dbReference type="GO" id="GO:0050660">
    <property type="term" value="F:flavin adenine dinucleotide binding"/>
    <property type="evidence" value="ECO:0007669"/>
    <property type="project" value="InterPro"/>
</dbReference>
<accession>A0A368NZ90</accession>
<evidence type="ECO:0000313" key="2">
    <source>
        <dbReference type="EMBL" id="KAA3530054.1"/>
    </source>
</evidence>
<dbReference type="Gene3D" id="1.10.540.10">
    <property type="entry name" value="Acyl-CoA dehydrogenase/oxidase, N-terminal domain"/>
    <property type="match status" value="1"/>
</dbReference>
<reference evidence="2 3" key="1">
    <citation type="submission" date="2018-08" db="EMBL/GenBank/DDBJ databases">
        <title>Genome sequencing of Agrobacterium vitis strain ICMP 10754.</title>
        <authorList>
            <person name="Visnovsky S.B."/>
            <person name="Pitman A.R."/>
        </authorList>
    </citation>
    <scope>NUCLEOTIDE SEQUENCE [LARGE SCALE GENOMIC DNA]</scope>
    <source>
        <strain evidence="2 3">ICMP 10754</strain>
    </source>
</reference>
<sequence length="406" mass="42249">MLLSGISKSRQKGDAVMGTFSPVFDRLARPVAFIKAEDEALGAAHVLAESAVPTDDGSYEKAILDHLLRSGLLGISVSTDYGGIDVSNVLLSTICCVLAKACPTLGAMLAGHYSALELLRSHGSEAQKSYFFAAALAGMRLARVKAPSAASLKDRGLHLSYNGLGWSLNGTGMASPNATSADWIMVSVHDQAEEPAHLFFPGGTATMTPIANSLSDKSQPDRGEPVLFRDQRGEMDAQLQTRRPAQGPGVPQAMELLLQASVELGRGKAAFSQLFASPVLAPSHLPDDTFEPDFDPSKTGAIADAALRLATAEAVIEKAASAIDAAQIGTQDRHRHTAFLIASAANAAAVEASTIAQSVAADPRFAHTTAPLGAVEFESADAGIIVSLLRKGTLGLSGFSDDDSNG</sequence>
<dbReference type="SUPFAM" id="SSF56645">
    <property type="entry name" value="Acyl-CoA dehydrogenase NM domain-like"/>
    <property type="match status" value="1"/>
</dbReference>
<dbReference type="AlphaFoldDB" id="A0A368NZ90"/>
<organism evidence="2 3">
    <name type="scientific">Agrobacterium vitis</name>
    <name type="common">Rhizobium vitis</name>
    <dbReference type="NCBI Taxonomy" id="373"/>
    <lineage>
        <taxon>Bacteria</taxon>
        <taxon>Pseudomonadati</taxon>
        <taxon>Pseudomonadota</taxon>
        <taxon>Alphaproteobacteria</taxon>
        <taxon>Hyphomicrobiales</taxon>
        <taxon>Rhizobiaceae</taxon>
        <taxon>Rhizobium/Agrobacterium group</taxon>
        <taxon>Agrobacterium</taxon>
    </lineage>
</organism>
<name>A0A368NZ90_AGRVI</name>
<dbReference type="Proteomes" id="UP000436911">
    <property type="component" value="Unassembled WGS sequence"/>
</dbReference>
<proteinExistence type="predicted"/>
<comment type="caution">
    <text evidence="2">The sequence shown here is derived from an EMBL/GenBank/DDBJ whole genome shotgun (WGS) entry which is preliminary data.</text>
</comment>
<gene>
    <name evidence="2" type="ORF">DXT89_04720</name>
</gene>
<dbReference type="EMBL" id="QUSG01000002">
    <property type="protein sequence ID" value="KAA3530054.1"/>
    <property type="molecule type" value="Genomic_DNA"/>
</dbReference>
<protein>
    <recommendedName>
        <fullName evidence="1">Acyl-CoA dehydrogenase/oxidase N-terminal domain-containing protein</fullName>
    </recommendedName>
</protein>
<feature type="domain" description="Acyl-CoA dehydrogenase/oxidase N-terminal" evidence="1">
    <location>
        <begin position="55"/>
        <end position="138"/>
    </location>
</feature>
<dbReference type="InterPro" id="IPR013786">
    <property type="entry name" value="AcylCoA_DH/ox_N"/>
</dbReference>
<evidence type="ECO:0000259" key="1">
    <source>
        <dbReference type="Pfam" id="PF02771"/>
    </source>
</evidence>